<evidence type="ECO:0000313" key="2">
    <source>
        <dbReference type="EMBL" id="MEX4007440.1"/>
    </source>
</evidence>
<accession>A0ABV3WS10</accession>
<dbReference type="EMBL" id="JAZHFV010000002">
    <property type="protein sequence ID" value="MEX4007440.1"/>
    <property type="molecule type" value="Genomic_DNA"/>
</dbReference>
<reference evidence="2 3" key="1">
    <citation type="submission" date="2024-01" db="EMBL/GenBank/DDBJ databases">
        <title>New evidence supports the origin of RcGTA from prophage.</title>
        <authorList>
            <person name="Xu Y."/>
            <person name="Liu B."/>
            <person name="Chen F."/>
        </authorList>
    </citation>
    <scope>NUCLEOTIDE SEQUENCE [LARGE SCALE GENOMIC DNA]</scope>
    <source>
        <strain evidence="2 3">CBW1107-2</strain>
    </source>
</reference>
<dbReference type="InterPro" id="IPR046847">
    <property type="entry name" value="Xre-like_HTH"/>
</dbReference>
<keyword evidence="3" id="KW-1185">Reference proteome</keyword>
<name>A0ABV3WS10_9HYPH</name>
<evidence type="ECO:0000259" key="1">
    <source>
        <dbReference type="Pfam" id="PF20432"/>
    </source>
</evidence>
<protein>
    <submittedName>
        <fullName evidence="2">Antitoxin Xre-like helix-turn-helix domain-containing protein</fullName>
    </submittedName>
</protein>
<gene>
    <name evidence="2" type="ORF">V1479_09000</name>
</gene>
<evidence type="ECO:0000313" key="3">
    <source>
        <dbReference type="Proteomes" id="UP001559025"/>
    </source>
</evidence>
<dbReference type="RefSeq" id="WP_368802610.1">
    <property type="nucleotide sequence ID" value="NZ_JAZHFV010000002.1"/>
</dbReference>
<feature type="domain" description="Antitoxin Xre-like helix-turn-helix" evidence="1">
    <location>
        <begin position="14"/>
        <end position="75"/>
    </location>
</feature>
<proteinExistence type="predicted"/>
<dbReference type="Proteomes" id="UP001559025">
    <property type="component" value="Unassembled WGS sequence"/>
</dbReference>
<dbReference type="Pfam" id="PF20432">
    <property type="entry name" value="Xre-like-HTH"/>
    <property type="match status" value="1"/>
</dbReference>
<comment type="caution">
    <text evidence="2">The sequence shown here is derived from an EMBL/GenBank/DDBJ whole genome shotgun (WGS) entry which is preliminary data.</text>
</comment>
<sequence length="132" mass="14509">MAQPVTSDELLDVSAADERAAIVKALTRIAALWNLTNEEAAALAGVNVRTWSRMKGGTFSGTLNQDQEMRASLLVGLFKGLRLLFNGPLTYEWPKRANQGFDGRAPVELMVRDGIPEMVRMRRHIDALRGGA</sequence>
<organism evidence="2 3">
    <name type="scientific">Neoaquamicrobium sediminum</name>
    <dbReference type="NCBI Taxonomy" id="1849104"/>
    <lineage>
        <taxon>Bacteria</taxon>
        <taxon>Pseudomonadati</taxon>
        <taxon>Pseudomonadota</taxon>
        <taxon>Alphaproteobacteria</taxon>
        <taxon>Hyphomicrobiales</taxon>
        <taxon>Phyllobacteriaceae</taxon>
        <taxon>Neoaquamicrobium</taxon>
    </lineage>
</organism>